<keyword evidence="3" id="KW-1185">Reference proteome</keyword>
<feature type="compositionally biased region" description="Polar residues" evidence="1">
    <location>
        <begin position="10"/>
        <end position="19"/>
    </location>
</feature>
<evidence type="ECO:0000313" key="3">
    <source>
        <dbReference type="Proteomes" id="UP001187734"/>
    </source>
</evidence>
<evidence type="ECO:0000313" key="2">
    <source>
        <dbReference type="EMBL" id="SPJ92792.1"/>
    </source>
</evidence>
<dbReference type="Proteomes" id="UP001187734">
    <property type="component" value="Unassembled WGS sequence"/>
</dbReference>
<gene>
    <name evidence="2" type="ORF">FTOL_13757</name>
</gene>
<dbReference type="AlphaFoldDB" id="A0AAE8SQ59"/>
<protein>
    <submittedName>
        <fullName evidence="2">Uncharacterized protein</fullName>
    </submittedName>
</protein>
<reference evidence="2" key="1">
    <citation type="submission" date="2018-03" db="EMBL/GenBank/DDBJ databases">
        <authorList>
            <person name="Guldener U."/>
        </authorList>
    </citation>
    <scope>NUCLEOTIDE SEQUENCE</scope>
</reference>
<organism evidence="2 3">
    <name type="scientific">Fusarium torulosum</name>
    <dbReference type="NCBI Taxonomy" id="33205"/>
    <lineage>
        <taxon>Eukaryota</taxon>
        <taxon>Fungi</taxon>
        <taxon>Dikarya</taxon>
        <taxon>Ascomycota</taxon>
        <taxon>Pezizomycotina</taxon>
        <taxon>Sordariomycetes</taxon>
        <taxon>Hypocreomycetidae</taxon>
        <taxon>Hypocreales</taxon>
        <taxon>Nectriaceae</taxon>
        <taxon>Fusarium</taxon>
    </lineage>
</organism>
<evidence type="ECO:0000256" key="1">
    <source>
        <dbReference type="SAM" id="MobiDB-lite"/>
    </source>
</evidence>
<dbReference type="EMBL" id="ONZP01001009">
    <property type="protein sequence ID" value="SPJ92792.1"/>
    <property type="molecule type" value="Genomic_DNA"/>
</dbReference>
<feature type="region of interest" description="Disordered" evidence="1">
    <location>
        <begin position="1"/>
        <end position="38"/>
    </location>
</feature>
<name>A0AAE8SQ59_9HYPO</name>
<accession>A0AAE8SQ59</accession>
<proteinExistence type="predicted"/>
<sequence>MKLLGRNDKQYLSTTSPRPKTTIAFKWGHGPAATRGRP</sequence>
<comment type="caution">
    <text evidence="2">The sequence shown here is derived from an EMBL/GenBank/DDBJ whole genome shotgun (WGS) entry which is preliminary data.</text>
</comment>